<proteinExistence type="predicted"/>
<protein>
    <submittedName>
        <fullName evidence="1">Uncharacterized protein</fullName>
    </submittedName>
</protein>
<name>A0A1V0SFM4_9VIRU</name>
<accession>A0A1V0SFM4</accession>
<dbReference type="EMBL" id="KY684103">
    <property type="protein sequence ID" value="ARF10444.1"/>
    <property type="molecule type" value="Genomic_DNA"/>
</dbReference>
<evidence type="ECO:0000313" key="1">
    <source>
        <dbReference type="EMBL" id="ARF10444.1"/>
    </source>
</evidence>
<sequence length="291" mass="34915">MKLNILYLNYHNDLFIDLDNNEYDFIKIPNIYDLIIVNTKYNKLYDTDNYYISVIDDEMSNNLKKKLYFNINYYYIDTICDHEFYKNIRFNYNIAKHYTEFEMYGDLVYLDYYNTPKNDIMLKYDFDNDYDKLKYFIENCVKDNIDNIDDFVNDCIKDLDDDFVKKFAKDFSYSDEDLIKYCNIYKSETDTIFIKPSVNGISSEDMEYFMTMLPCIVISNSELLKKATCFDASRYYDGIKFPCSIKELECFRFSHRNSLCPTTYVFQDSVIVIHLFNIGGNYVKHAIKKSD</sequence>
<gene>
    <name evidence="1" type="ORF">Hokovirus_1_323</name>
</gene>
<organism evidence="1">
    <name type="scientific">Hokovirus HKV1</name>
    <dbReference type="NCBI Taxonomy" id="1977638"/>
    <lineage>
        <taxon>Viruses</taxon>
        <taxon>Varidnaviria</taxon>
        <taxon>Bamfordvirae</taxon>
        <taxon>Nucleocytoviricota</taxon>
        <taxon>Megaviricetes</taxon>
        <taxon>Imitervirales</taxon>
        <taxon>Mimiviridae</taxon>
        <taxon>Klosneuvirinae</taxon>
        <taxon>Hokovirus</taxon>
    </lineage>
</organism>
<reference evidence="1" key="1">
    <citation type="journal article" date="2017" name="Science">
        <title>Giant viruses with an expanded complement of translation system components.</title>
        <authorList>
            <person name="Schulz F."/>
            <person name="Yutin N."/>
            <person name="Ivanova N.N."/>
            <person name="Ortega D.R."/>
            <person name="Lee T.K."/>
            <person name="Vierheilig J."/>
            <person name="Daims H."/>
            <person name="Horn M."/>
            <person name="Wagner M."/>
            <person name="Jensen G.J."/>
            <person name="Kyrpides N.C."/>
            <person name="Koonin E.V."/>
            <person name="Woyke T."/>
        </authorList>
    </citation>
    <scope>NUCLEOTIDE SEQUENCE</scope>
    <source>
        <strain evidence="1">HKV1</strain>
    </source>
</reference>